<sequence length="59" mass="6760">ALKYIFAGFEVASNVQNEEQDIPNFRHKESSDDNSEDLEYNISKPLPYHDTVTTTNPDD</sequence>
<name>A0ABN7WLB3_GIGMA</name>
<protein>
    <submittedName>
        <fullName evidence="2">4689_t:CDS:1</fullName>
    </submittedName>
</protein>
<feature type="region of interest" description="Disordered" evidence="1">
    <location>
        <begin position="19"/>
        <end position="59"/>
    </location>
</feature>
<gene>
    <name evidence="2" type="ORF">GMARGA_LOCUS31640</name>
</gene>
<feature type="non-terminal residue" evidence="2">
    <location>
        <position position="1"/>
    </location>
</feature>
<organism evidence="2 3">
    <name type="scientific">Gigaspora margarita</name>
    <dbReference type="NCBI Taxonomy" id="4874"/>
    <lineage>
        <taxon>Eukaryota</taxon>
        <taxon>Fungi</taxon>
        <taxon>Fungi incertae sedis</taxon>
        <taxon>Mucoromycota</taxon>
        <taxon>Glomeromycotina</taxon>
        <taxon>Glomeromycetes</taxon>
        <taxon>Diversisporales</taxon>
        <taxon>Gigasporaceae</taxon>
        <taxon>Gigaspora</taxon>
    </lineage>
</organism>
<feature type="non-terminal residue" evidence="2">
    <location>
        <position position="59"/>
    </location>
</feature>
<evidence type="ECO:0000256" key="1">
    <source>
        <dbReference type="SAM" id="MobiDB-lite"/>
    </source>
</evidence>
<comment type="caution">
    <text evidence="2">The sequence shown here is derived from an EMBL/GenBank/DDBJ whole genome shotgun (WGS) entry which is preliminary data.</text>
</comment>
<evidence type="ECO:0000313" key="2">
    <source>
        <dbReference type="EMBL" id="CAG8833610.1"/>
    </source>
</evidence>
<keyword evidence="3" id="KW-1185">Reference proteome</keyword>
<reference evidence="2 3" key="1">
    <citation type="submission" date="2021-06" db="EMBL/GenBank/DDBJ databases">
        <authorList>
            <person name="Kallberg Y."/>
            <person name="Tangrot J."/>
            <person name="Rosling A."/>
        </authorList>
    </citation>
    <scope>NUCLEOTIDE SEQUENCE [LARGE SCALE GENOMIC DNA]</scope>
    <source>
        <strain evidence="2 3">120-4 pot B 10/14</strain>
    </source>
</reference>
<accession>A0ABN7WLB3</accession>
<dbReference type="Proteomes" id="UP000789901">
    <property type="component" value="Unassembled WGS sequence"/>
</dbReference>
<evidence type="ECO:0000313" key="3">
    <source>
        <dbReference type="Proteomes" id="UP000789901"/>
    </source>
</evidence>
<dbReference type="EMBL" id="CAJVQB010047759">
    <property type="protein sequence ID" value="CAG8833610.1"/>
    <property type="molecule type" value="Genomic_DNA"/>
</dbReference>
<proteinExistence type="predicted"/>